<protein>
    <recommendedName>
        <fullName evidence="4">DUF222 domain-containing protein</fullName>
    </recommendedName>
</protein>
<feature type="compositionally biased region" description="Low complexity" evidence="1">
    <location>
        <begin position="240"/>
        <end position="249"/>
    </location>
</feature>
<name>A0ABR7WE12_9ACTN</name>
<feature type="region of interest" description="Disordered" evidence="1">
    <location>
        <begin position="206"/>
        <end position="327"/>
    </location>
</feature>
<keyword evidence="3" id="KW-1185">Reference proteome</keyword>
<sequence>MTGDSLAALRDQAVSGIEDLVDVLALGATLGARTAGEDDVHRPFRRVGSFDVAGLAADSRRLDAAHRAVAEQLHRLPEQQVRLGRGWVSESGARAVAAVVDHQRRAEADLHVLRTLAEATGSAASGIDQLLRTWYLTVAQLAAPLVAGVPLAAVPGAIVAGRLPAAVVIDDIASRAALYFTTAHATASGIDEILEHLDRVTEGMDVEPYPLAGSRPTEAQRPAQETTATPEQADTTSGQAAAGGEAAGENVPVPSRPGPDVPLQLTPDHAAHPPQPQAPESANPPAEDAALAPMTSAPEPGAAAPPRPQTHGPPPPSAGDLALAGDE</sequence>
<evidence type="ECO:0000256" key="1">
    <source>
        <dbReference type="SAM" id="MobiDB-lite"/>
    </source>
</evidence>
<evidence type="ECO:0000313" key="2">
    <source>
        <dbReference type="EMBL" id="MBD1321022.1"/>
    </source>
</evidence>
<evidence type="ECO:0000313" key="3">
    <source>
        <dbReference type="Proteomes" id="UP000602395"/>
    </source>
</evidence>
<dbReference type="RefSeq" id="WP_190267660.1">
    <property type="nucleotide sequence ID" value="NZ_BAABAD010000005.1"/>
</dbReference>
<dbReference type="EMBL" id="JACWMS010000003">
    <property type="protein sequence ID" value="MBD1321022.1"/>
    <property type="molecule type" value="Genomic_DNA"/>
</dbReference>
<feature type="compositionally biased region" description="Pro residues" evidence="1">
    <location>
        <begin position="303"/>
        <end position="317"/>
    </location>
</feature>
<evidence type="ECO:0008006" key="4">
    <source>
        <dbReference type="Google" id="ProtNLM"/>
    </source>
</evidence>
<dbReference type="Proteomes" id="UP000602395">
    <property type="component" value="Unassembled WGS sequence"/>
</dbReference>
<gene>
    <name evidence="2" type="ORF">IDF66_15655</name>
</gene>
<reference evidence="2 3" key="1">
    <citation type="submission" date="2020-09" db="EMBL/GenBank/DDBJ databases">
        <title>Novel species in genus Gordonia.</title>
        <authorList>
            <person name="Zhang G."/>
        </authorList>
    </citation>
    <scope>NUCLEOTIDE SEQUENCE [LARGE SCALE GENOMIC DNA]</scope>
    <source>
        <strain evidence="2 3">ON-33</strain>
    </source>
</reference>
<proteinExistence type="predicted"/>
<comment type="caution">
    <text evidence="2">The sequence shown here is derived from an EMBL/GenBank/DDBJ whole genome shotgun (WGS) entry which is preliminary data.</text>
</comment>
<organism evidence="2 3">
    <name type="scientific">Gordonia hankookensis</name>
    <dbReference type="NCBI Taxonomy" id="589403"/>
    <lineage>
        <taxon>Bacteria</taxon>
        <taxon>Bacillati</taxon>
        <taxon>Actinomycetota</taxon>
        <taxon>Actinomycetes</taxon>
        <taxon>Mycobacteriales</taxon>
        <taxon>Gordoniaceae</taxon>
        <taxon>Gordonia</taxon>
    </lineage>
</organism>
<accession>A0ABR7WE12</accession>
<feature type="compositionally biased region" description="Polar residues" evidence="1">
    <location>
        <begin position="223"/>
        <end position="239"/>
    </location>
</feature>